<evidence type="ECO:0000256" key="7">
    <source>
        <dbReference type="ARBA" id="ARBA00023315"/>
    </source>
</evidence>
<dbReference type="GO" id="GO:0006750">
    <property type="term" value="P:glutathione biosynthetic process"/>
    <property type="evidence" value="ECO:0007669"/>
    <property type="project" value="UniProtKB-KW"/>
</dbReference>
<dbReference type="EC" id="3.4.19.13" evidence="11"/>
<evidence type="ECO:0000256" key="4">
    <source>
        <dbReference type="ARBA" id="ARBA00022679"/>
    </source>
</evidence>
<evidence type="ECO:0000256" key="3">
    <source>
        <dbReference type="ARBA" id="ARBA00009381"/>
    </source>
</evidence>
<dbReference type="Pfam" id="PF01019">
    <property type="entry name" value="G_glu_transpept"/>
    <property type="match status" value="1"/>
</dbReference>
<accession>A0A5J6WSQ0</accession>
<feature type="binding site" evidence="10">
    <location>
        <begin position="479"/>
        <end position="480"/>
    </location>
    <ligand>
        <name>L-glutamate</name>
        <dbReference type="ChEBI" id="CHEBI:29985"/>
    </ligand>
</feature>
<dbReference type="KEGG" id="asim:FE240_04005"/>
<keyword evidence="7 11" id="KW-0012">Acyltransferase</keyword>
<dbReference type="EC" id="2.3.2.2" evidence="11"/>
<evidence type="ECO:0000256" key="6">
    <source>
        <dbReference type="ARBA" id="ARBA00023145"/>
    </source>
</evidence>
<dbReference type="AlphaFoldDB" id="A0A5J6WSQ0"/>
<evidence type="ECO:0000313" key="13">
    <source>
        <dbReference type="EMBL" id="QFI53932.1"/>
    </source>
</evidence>
<dbReference type="GO" id="GO:0036374">
    <property type="term" value="F:glutathione hydrolase activity"/>
    <property type="evidence" value="ECO:0007669"/>
    <property type="project" value="UniProtKB-UniRule"/>
</dbReference>
<keyword evidence="4 11" id="KW-0808">Transferase</keyword>
<dbReference type="EMBL" id="CP040449">
    <property type="protein sequence ID" value="QFI53932.1"/>
    <property type="molecule type" value="Genomic_DNA"/>
</dbReference>
<comment type="catalytic activity">
    <reaction evidence="1 11">
        <text>an S-substituted glutathione + H2O = an S-substituted L-cysteinylglycine + L-glutamate</text>
        <dbReference type="Rhea" id="RHEA:59468"/>
        <dbReference type="ChEBI" id="CHEBI:15377"/>
        <dbReference type="ChEBI" id="CHEBI:29985"/>
        <dbReference type="ChEBI" id="CHEBI:90779"/>
        <dbReference type="ChEBI" id="CHEBI:143103"/>
        <dbReference type="EC" id="3.4.19.13"/>
    </reaction>
</comment>
<feature type="binding site" evidence="10">
    <location>
        <position position="454"/>
    </location>
    <ligand>
        <name>L-glutamate</name>
        <dbReference type="ChEBI" id="CHEBI:29985"/>
    </ligand>
</feature>
<dbReference type="Gene3D" id="3.60.20.40">
    <property type="match status" value="1"/>
</dbReference>
<keyword evidence="14" id="KW-1185">Reference proteome</keyword>
<dbReference type="SUPFAM" id="SSF56235">
    <property type="entry name" value="N-terminal nucleophile aminohydrolases (Ntn hydrolases)"/>
    <property type="match status" value="1"/>
</dbReference>
<evidence type="ECO:0000256" key="8">
    <source>
        <dbReference type="ARBA" id="ARBA00047417"/>
    </source>
</evidence>
<gene>
    <name evidence="13" type="primary">ggt</name>
    <name evidence="13" type="ORF">FE240_04005</name>
</gene>
<dbReference type="PANTHER" id="PTHR43199:SF1">
    <property type="entry name" value="GLUTATHIONE HYDROLASE PROENZYME"/>
    <property type="match status" value="1"/>
</dbReference>
<feature type="binding site" evidence="10">
    <location>
        <position position="120"/>
    </location>
    <ligand>
        <name>L-glutamate</name>
        <dbReference type="ChEBI" id="CHEBI:29985"/>
    </ligand>
</feature>
<feature type="binding site" evidence="10">
    <location>
        <position position="503"/>
    </location>
    <ligand>
        <name>L-glutamate</name>
        <dbReference type="ChEBI" id="CHEBI:29985"/>
    </ligand>
</feature>
<dbReference type="InterPro" id="IPR043137">
    <property type="entry name" value="GGT_ssub_C"/>
</dbReference>
<dbReference type="NCBIfam" id="TIGR00066">
    <property type="entry name" value="g_glut_trans"/>
    <property type="match status" value="1"/>
</dbReference>
<dbReference type="PROSITE" id="PS51257">
    <property type="entry name" value="PROKAR_LIPOPROTEIN"/>
    <property type="match status" value="1"/>
</dbReference>
<evidence type="ECO:0000256" key="10">
    <source>
        <dbReference type="PIRSR" id="PIRSR600101-2"/>
    </source>
</evidence>
<organism evidence="13 14">
    <name type="scientific">Aeromonas simiae</name>
    <dbReference type="NCBI Taxonomy" id="218936"/>
    <lineage>
        <taxon>Bacteria</taxon>
        <taxon>Pseudomonadati</taxon>
        <taxon>Pseudomonadota</taxon>
        <taxon>Gammaproteobacteria</taxon>
        <taxon>Aeromonadales</taxon>
        <taxon>Aeromonadaceae</taxon>
        <taxon>Aeromonas</taxon>
    </lineage>
</organism>
<dbReference type="UniPathway" id="UPA00204"/>
<evidence type="ECO:0000256" key="9">
    <source>
        <dbReference type="PIRSR" id="PIRSR600101-1"/>
    </source>
</evidence>
<keyword evidence="6 11" id="KW-0865">Zymogen</keyword>
<proteinExistence type="inferred from homology"/>
<reference evidence="13 14" key="1">
    <citation type="submission" date="2019-05" db="EMBL/GenBank/DDBJ databases">
        <title>OXA-830, a novel chromosomally encoded expanded-spectrum class D beta-lactamase in Aeromonas simiae.</title>
        <authorList>
            <person name="Zhou W."/>
            <person name="Chen Q."/>
        </authorList>
    </citation>
    <scope>NUCLEOTIDE SEQUENCE [LARGE SCALE GENOMIC DNA]</scope>
    <source>
        <strain evidence="13 14">A6</strain>
    </source>
</reference>
<feature type="active site" description="Nucleophile" evidence="9">
    <location>
        <position position="414"/>
    </location>
</feature>
<feature type="compositionally biased region" description="Basic and acidic residues" evidence="12">
    <location>
        <begin position="586"/>
        <end position="596"/>
    </location>
</feature>
<dbReference type="Gene3D" id="1.10.246.130">
    <property type="match status" value="1"/>
</dbReference>
<evidence type="ECO:0000256" key="12">
    <source>
        <dbReference type="SAM" id="MobiDB-lite"/>
    </source>
</evidence>
<comment type="pathway">
    <text evidence="11">Sulfur metabolism; glutathione metabolism.</text>
</comment>
<keyword evidence="5 11" id="KW-0378">Hydrolase</keyword>
<comment type="catalytic activity">
    <reaction evidence="8 11">
        <text>an N-terminal (5-L-glutamyl)-[peptide] + an alpha-amino acid = 5-L-glutamyl amino acid + an N-terminal L-alpha-aminoacyl-[peptide]</text>
        <dbReference type="Rhea" id="RHEA:23904"/>
        <dbReference type="Rhea" id="RHEA-COMP:9780"/>
        <dbReference type="Rhea" id="RHEA-COMP:9795"/>
        <dbReference type="ChEBI" id="CHEBI:77644"/>
        <dbReference type="ChEBI" id="CHEBI:78597"/>
        <dbReference type="ChEBI" id="CHEBI:78599"/>
        <dbReference type="ChEBI" id="CHEBI:78608"/>
        <dbReference type="EC" id="2.3.2.2"/>
    </reaction>
</comment>
<feature type="region of interest" description="Disordered" evidence="12">
    <location>
        <begin position="389"/>
        <end position="410"/>
    </location>
</feature>
<evidence type="ECO:0000256" key="11">
    <source>
        <dbReference type="RuleBase" id="RU368036"/>
    </source>
</evidence>
<keyword evidence="11" id="KW-0317">Glutathione biosynthesis</keyword>
<protein>
    <recommendedName>
        <fullName evidence="11">Glutathione hydrolase proenzyme</fullName>
        <ecNumber evidence="11">2.3.2.2</ecNumber>
        <ecNumber evidence="11">3.4.19.13</ecNumber>
    </recommendedName>
    <component>
        <recommendedName>
            <fullName evidence="11">Glutathione hydrolase large chain</fullName>
        </recommendedName>
    </component>
    <component>
        <recommendedName>
            <fullName evidence="11">Glutathione hydrolase small chain</fullName>
        </recommendedName>
    </component>
</protein>
<evidence type="ECO:0000256" key="1">
    <source>
        <dbReference type="ARBA" id="ARBA00001049"/>
    </source>
</evidence>
<evidence type="ECO:0000256" key="5">
    <source>
        <dbReference type="ARBA" id="ARBA00022801"/>
    </source>
</evidence>
<comment type="similarity">
    <text evidence="3 11">Belongs to the gamma-glutamyltransferase family.</text>
</comment>
<comment type="subunit">
    <text evidence="11">This enzyme consists of two polypeptide chains, which are synthesized in precursor form from a single polypeptide.</text>
</comment>
<sequence>MTHRSLLLLALALLAGCQGNGHHEARFHYEPTAQVPVDPEAASGWHAKPGWQGREFMVAAANPLAVDAGYQVIRAGGSAVDAAIAVQLVLTLVEPQSSGIGGGSLMLVWDGHQVSAVDGRETAPAAANDQLFMQGGKPMPFFAGVVGGRSVGTPGTVRALALAHERYGKLPWKDLFTPAITLAEQGFFISPRLASLLAVEPYLAKDPEARAYFFLPDGSPKPAGTRLTNPALAKVLRTLAEQGPDAFYRGALAEAMVAKVRQHPDNPGLLSLSDLTHYRAKLRDGLCFDYRQHRICGFPPPSSGTLALGQIFGMLEHVDMAALPPVRGEDGRLAASADAIHYYSEAARLAFADRDRYVADSDFVSVPQAGMLDKGYLAERARLIGARSMGKAVPGTPPQAPVRGQDATPEFPSTTHVAIVDRDGMAVSMTSTIENGFGSRLMVNGYLLNNELTDFSFTPVDEAGLPVANRIEPGKRPRSSMSPLLVFSKPSGELAMSLGSPGGSAIINYVGKTLLGTLDWGLNLQQAIDLPNFGSRNGPTELEEKYTPPSVIEGLKTKGHEVTLGEQTSGLQGIQRNAEGWFGAADPRREGVAKGE</sequence>
<feature type="region of interest" description="Disordered" evidence="12">
    <location>
        <begin position="575"/>
        <end position="596"/>
    </location>
</feature>
<name>A0A5J6WSQ0_9GAMM</name>
<dbReference type="InterPro" id="IPR000101">
    <property type="entry name" value="GGT_peptidase"/>
</dbReference>
<comment type="PTM">
    <text evidence="11">Cleaved by autocatalysis into a large and a small subunit.</text>
</comment>
<dbReference type="GO" id="GO:0103068">
    <property type="term" value="F:leukotriene C4 gamma-glutamyl transferase activity"/>
    <property type="evidence" value="ECO:0007669"/>
    <property type="project" value="UniProtKB-EC"/>
</dbReference>
<comment type="catalytic activity">
    <reaction evidence="2 11">
        <text>glutathione + H2O = L-cysteinylglycine + L-glutamate</text>
        <dbReference type="Rhea" id="RHEA:28807"/>
        <dbReference type="ChEBI" id="CHEBI:15377"/>
        <dbReference type="ChEBI" id="CHEBI:29985"/>
        <dbReference type="ChEBI" id="CHEBI:57925"/>
        <dbReference type="ChEBI" id="CHEBI:61694"/>
        <dbReference type="EC" id="3.4.19.13"/>
    </reaction>
</comment>
<dbReference type="Proteomes" id="UP000594034">
    <property type="component" value="Chromosome"/>
</dbReference>
<dbReference type="InterPro" id="IPR029055">
    <property type="entry name" value="Ntn_hydrolases_N"/>
</dbReference>
<dbReference type="InterPro" id="IPR051792">
    <property type="entry name" value="GGT_bact"/>
</dbReference>
<dbReference type="RefSeq" id="WP_193003468.1">
    <property type="nucleotide sequence ID" value="NZ_CP040449.1"/>
</dbReference>
<dbReference type="GO" id="GO:0006751">
    <property type="term" value="P:glutathione catabolic process"/>
    <property type="evidence" value="ECO:0007669"/>
    <property type="project" value="UniProtKB-UniRule"/>
</dbReference>
<dbReference type="PANTHER" id="PTHR43199">
    <property type="entry name" value="GLUTATHIONE HYDROLASE"/>
    <property type="match status" value="1"/>
</dbReference>
<evidence type="ECO:0000256" key="2">
    <source>
        <dbReference type="ARBA" id="ARBA00001089"/>
    </source>
</evidence>
<dbReference type="PRINTS" id="PR01210">
    <property type="entry name" value="GGTRANSPTASE"/>
</dbReference>
<dbReference type="InterPro" id="IPR043138">
    <property type="entry name" value="GGT_lsub"/>
</dbReference>
<evidence type="ECO:0000313" key="14">
    <source>
        <dbReference type="Proteomes" id="UP000594034"/>
    </source>
</evidence>